<feature type="compositionally biased region" description="Acidic residues" evidence="15">
    <location>
        <begin position="404"/>
        <end position="433"/>
    </location>
</feature>
<dbReference type="PANTHER" id="PTHR43226">
    <property type="entry name" value="XAA-PRO AMINOPEPTIDASE 3"/>
    <property type="match status" value="1"/>
</dbReference>
<keyword evidence="11" id="KW-0464">Manganese</keyword>
<evidence type="ECO:0000256" key="15">
    <source>
        <dbReference type="SAM" id="MobiDB-lite"/>
    </source>
</evidence>
<dbReference type="InterPro" id="IPR001131">
    <property type="entry name" value="Peptidase_M24B_aminopep-P_CS"/>
</dbReference>
<comment type="function">
    <text evidence="3">Catalyzes the removal of a penultimate prolyl residue from the N-termini of peptides.</text>
</comment>
<evidence type="ECO:0000313" key="18">
    <source>
        <dbReference type="Proteomes" id="UP000269276"/>
    </source>
</evidence>
<dbReference type="GO" id="GO:0070006">
    <property type="term" value="F:metalloaminopeptidase activity"/>
    <property type="evidence" value="ECO:0007669"/>
    <property type="project" value="InterPro"/>
</dbReference>
<name>A0A3M7EF61_HORWE</name>
<protein>
    <recommendedName>
        <fullName evidence="5">Xaa-Pro aminopeptidase</fullName>
        <ecNumber evidence="5">3.4.11.9</ecNumber>
    </recommendedName>
    <alternativeName>
        <fullName evidence="12">Aminoacylproline aminopeptidase</fullName>
    </alternativeName>
    <alternativeName>
        <fullName evidence="13">Prolidase</fullName>
    </alternativeName>
</protein>
<dbReference type="GO" id="GO:0030145">
    <property type="term" value="F:manganese ion binding"/>
    <property type="evidence" value="ECO:0007669"/>
    <property type="project" value="InterPro"/>
</dbReference>
<evidence type="ECO:0000256" key="12">
    <source>
        <dbReference type="ARBA" id="ARBA00030849"/>
    </source>
</evidence>
<dbReference type="SUPFAM" id="SSF55920">
    <property type="entry name" value="Creatinase/aminopeptidase"/>
    <property type="match status" value="2"/>
</dbReference>
<evidence type="ECO:0000256" key="5">
    <source>
        <dbReference type="ARBA" id="ARBA00012574"/>
    </source>
</evidence>
<dbReference type="AlphaFoldDB" id="A0A3M7EF61"/>
<evidence type="ECO:0000313" key="17">
    <source>
        <dbReference type="EMBL" id="RMY75143.1"/>
    </source>
</evidence>
<comment type="catalytic activity">
    <reaction evidence="1">
        <text>Release of any N-terminal amino acid, including proline, that is linked to proline, even from a dipeptide or tripeptide.</text>
        <dbReference type="EC" id="3.4.11.9"/>
    </reaction>
</comment>
<keyword evidence="10" id="KW-0482">Metalloprotease</keyword>
<dbReference type="Gene3D" id="3.90.230.10">
    <property type="entry name" value="Creatinase/methionine aminopeptidase superfamily"/>
    <property type="match status" value="1"/>
</dbReference>
<keyword evidence="7" id="KW-0645">Protease</keyword>
<dbReference type="Pfam" id="PF00557">
    <property type="entry name" value="Peptidase_M24"/>
    <property type="match status" value="2"/>
</dbReference>
<dbReference type="InterPro" id="IPR052433">
    <property type="entry name" value="X-Pro_dipept-like"/>
</dbReference>
<dbReference type="InterPro" id="IPR007865">
    <property type="entry name" value="Aminopep_P_N"/>
</dbReference>
<dbReference type="EC" id="3.4.11.9" evidence="5"/>
<dbReference type="SMART" id="SM01011">
    <property type="entry name" value="AMP_N"/>
    <property type="match status" value="1"/>
</dbReference>
<comment type="cofactor">
    <cofactor evidence="2">
        <name>Mn(2+)</name>
        <dbReference type="ChEBI" id="CHEBI:29035"/>
    </cofactor>
</comment>
<dbReference type="VEuPathDB" id="FungiDB:BTJ68_09916"/>
<evidence type="ECO:0000256" key="7">
    <source>
        <dbReference type="ARBA" id="ARBA00022670"/>
    </source>
</evidence>
<dbReference type="InterPro" id="IPR000994">
    <property type="entry name" value="Pept_M24"/>
</dbReference>
<dbReference type="Pfam" id="PF05195">
    <property type="entry name" value="AMP_N"/>
    <property type="match status" value="1"/>
</dbReference>
<keyword evidence="6" id="KW-0031">Aminopeptidase</keyword>
<dbReference type="OrthoDB" id="10261878at2759"/>
<dbReference type="EMBL" id="QWIP01000062">
    <property type="protein sequence ID" value="RMY75143.1"/>
    <property type="molecule type" value="Genomic_DNA"/>
</dbReference>
<proteinExistence type="inferred from homology"/>
<sequence length="573" mass="63653">MESNQAHPSHLSIRLHVDGPANKYPAKAHARRVADALAQSSSYDISGDLIVVTAAQSRPWPDSDMPAPFRQARYFYYLTGCNEPGCCVVYDIKHDRLTLWLPPIDQSRVVWTGRGSTVEEALDKYDIDEARYLTKSSSPLGRCLDHDEVVYIHDEHNVLPATIPRSLKRPVLQNRLKQAMDACRVIKDAHEIDLIRRANQISSDAHVAVFKSLHGFTNEAQVEATYMAHCIASHAKEQAYAPIAGSGPNGATLHYGANTADFDGAETLVLDAGCEVSCYASDVTRTVPINPSQPGTWPSPEAKQIYALVEEVQEACIAQMRPGKAFIEIVTLSRRMTLEGLLKLGILKGDVDEIEKWGTVAGFFPHGLGHHVGLDVHDVSPVPHPPAIPRAAISPVGHRKEDGSGEQDGLEEEEEEEEDDDDDEWEPTEEEREAETAAHQQLDEYLKHAVQYPIPPSCLPSWSFHTSPLCFLPEYESSARRAHESLLRPGMVVTIEPGIYFNRSLLEQVFLSDPYHSRFIDQDVLDRYWKVGGVRIEDDILITKDGYENLTPAPKGREMCGIIQKGGDGDCQV</sequence>
<reference evidence="17 18" key="1">
    <citation type="journal article" date="2018" name="BMC Genomics">
        <title>Genomic evidence for intraspecific hybridization in a clonal and extremely halotolerant yeast.</title>
        <authorList>
            <person name="Gostincar C."/>
            <person name="Stajich J.E."/>
            <person name="Zupancic J."/>
            <person name="Zalar P."/>
            <person name="Gunde-Cimerman N."/>
        </authorList>
    </citation>
    <scope>NUCLEOTIDE SEQUENCE [LARGE SCALE GENOMIC DNA]</scope>
    <source>
        <strain evidence="17 18">EXF-2682</strain>
    </source>
</reference>
<evidence type="ECO:0000256" key="14">
    <source>
        <dbReference type="RuleBase" id="RU000590"/>
    </source>
</evidence>
<evidence type="ECO:0000256" key="1">
    <source>
        <dbReference type="ARBA" id="ARBA00001424"/>
    </source>
</evidence>
<evidence type="ECO:0000256" key="2">
    <source>
        <dbReference type="ARBA" id="ARBA00001936"/>
    </source>
</evidence>
<evidence type="ECO:0000256" key="10">
    <source>
        <dbReference type="ARBA" id="ARBA00023049"/>
    </source>
</evidence>
<dbReference type="PANTHER" id="PTHR43226:SF3">
    <property type="entry name" value="XAA-PRO AMINOPEPTIDASE AN0832-RELATED"/>
    <property type="match status" value="1"/>
</dbReference>
<evidence type="ECO:0000256" key="11">
    <source>
        <dbReference type="ARBA" id="ARBA00023211"/>
    </source>
</evidence>
<dbReference type="InterPro" id="IPR029149">
    <property type="entry name" value="Creatin/AminoP/Spt16_N"/>
</dbReference>
<organism evidence="17 18">
    <name type="scientific">Hortaea werneckii</name>
    <name type="common">Black yeast</name>
    <name type="synonym">Cladosporium werneckii</name>
    <dbReference type="NCBI Taxonomy" id="91943"/>
    <lineage>
        <taxon>Eukaryota</taxon>
        <taxon>Fungi</taxon>
        <taxon>Dikarya</taxon>
        <taxon>Ascomycota</taxon>
        <taxon>Pezizomycotina</taxon>
        <taxon>Dothideomycetes</taxon>
        <taxon>Dothideomycetidae</taxon>
        <taxon>Mycosphaerellales</taxon>
        <taxon>Teratosphaeriaceae</taxon>
        <taxon>Hortaea</taxon>
    </lineage>
</organism>
<comment type="similarity">
    <text evidence="4 14">Belongs to the peptidase M24B family.</text>
</comment>
<dbReference type="PROSITE" id="PS00491">
    <property type="entry name" value="PROLINE_PEPTIDASE"/>
    <property type="match status" value="1"/>
</dbReference>
<dbReference type="Gene3D" id="3.40.350.10">
    <property type="entry name" value="Creatinase/prolidase N-terminal domain"/>
    <property type="match status" value="1"/>
</dbReference>
<evidence type="ECO:0000256" key="8">
    <source>
        <dbReference type="ARBA" id="ARBA00022723"/>
    </source>
</evidence>
<dbReference type="SUPFAM" id="SSF53092">
    <property type="entry name" value="Creatinase/prolidase N-terminal domain"/>
    <property type="match status" value="1"/>
</dbReference>
<feature type="domain" description="Aminopeptidase P N-terminal" evidence="16">
    <location>
        <begin position="24"/>
        <end position="160"/>
    </location>
</feature>
<dbReference type="InterPro" id="IPR036005">
    <property type="entry name" value="Creatinase/aminopeptidase-like"/>
</dbReference>
<evidence type="ECO:0000256" key="9">
    <source>
        <dbReference type="ARBA" id="ARBA00022801"/>
    </source>
</evidence>
<keyword evidence="8 14" id="KW-0479">Metal-binding</keyword>
<evidence type="ECO:0000256" key="13">
    <source>
        <dbReference type="ARBA" id="ARBA00032413"/>
    </source>
</evidence>
<gene>
    <name evidence="17" type="ORF">D0863_02789</name>
</gene>
<evidence type="ECO:0000256" key="3">
    <source>
        <dbReference type="ARBA" id="ARBA00002443"/>
    </source>
</evidence>
<dbReference type="GO" id="GO:0006508">
    <property type="term" value="P:proteolysis"/>
    <property type="evidence" value="ECO:0007669"/>
    <property type="project" value="UniProtKB-KW"/>
</dbReference>
<dbReference type="Proteomes" id="UP000269276">
    <property type="component" value="Unassembled WGS sequence"/>
</dbReference>
<evidence type="ECO:0000256" key="6">
    <source>
        <dbReference type="ARBA" id="ARBA00022438"/>
    </source>
</evidence>
<evidence type="ECO:0000259" key="16">
    <source>
        <dbReference type="SMART" id="SM01011"/>
    </source>
</evidence>
<accession>A0A3M7EF61</accession>
<feature type="region of interest" description="Disordered" evidence="15">
    <location>
        <begin position="379"/>
        <end position="435"/>
    </location>
</feature>
<keyword evidence="9" id="KW-0378">Hydrolase</keyword>
<evidence type="ECO:0000256" key="4">
    <source>
        <dbReference type="ARBA" id="ARBA00008766"/>
    </source>
</evidence>
<comment type="caution">
    <text evidence="17">The sequence shown here is derived from an EMBL/GenBank/DDBJ whole genome shotgun (WGS) entry which is preliminary data.</text>
</comment>